<protein>
    <recommendedName>
        <fullName evidence="3">Lipoprotein</fullName>
    </recommendedName>
</protein>
<evidence type="ECO:0000313" key="2">
    <source>
        <dbReference type="Proteomes" id="UP000011617"/>
    </source>
</evidence>
<evidence type="ECO:0000313" key="1">
    <source>
        <dbReference type="EMBL" id="ELV07212.1"/>
    </source>
</evidence>
<accession>L8XTH8</accession>
<organism evidence="1 2">
    <name type="scientific">Wohlfahrtiimonas chitiniclastica SH04</name>
    <dbReference type="NCBI Taxonomy" id="1261130"/>
    <lineage>
        <taxon>Bacteria</taxon>
        <taxon>Pseudomonadati</taxon>
        <taxon>Pseudomonadota</taxon>
        <taxon>Gammaproteobacteria</taxon>
        <taxon>Cardiobacteriales</taxon>
        <taxon>Ignatzschineriaceae</taxon>
        <taxon>Wohlfahrtiimonas</taxon>
    </lineage>
</organism>
<reference evidence="1 2" key="1">
    <citation type="journal article" date="2013" name="Genome Announc.">
        <title>Complete Genome Sequence of Wohlfahrtiimonas chitiniclastica Strain SH04, Isolated from Chrysomya megacephala Collected from Pudong International Airport in China.</title>
        <authorList>
            <person name="Cao X.M."/>
            <person name="Chen T."/>
            <person name="Xu L.Z."/>
            <person name="Yao L.S."/>
            <person name="Qi J."/>
            <person name="Zhang X.L."/>
            <person name="Yan Q.L."/>
            <person name="Deng Y.H."/>
            <person name="Guo T.Y."/>
            <person name="Wang J."/>
            <person name="Hu K.X."/>
            <person name="Xu B.L."/>
        </authorList>
    </citation>
    <scope>NUCLEOTIDE SEQUENCE [LARGE SCALE GENOMIC DNA]</scope>
    <source>
        <strain evidence="1 2">SH04</strain>
    </source>
</reference>
<keyword evidence="2" id="KW-1185">Reference proteome</keyword>
<name>L8XTH8_9GAMM</name>
<sequence length="248" mass="29003">MGKKIKNIWLKAILLALLVLVTACGPKVLEPGIYDKELHSTYMPFGDTAFLIPNETWLKRFAVNAATKEIDYIQLHATVDGQPWSEKVHDRMYPGGGFQGDRLEVVIKFHSPYEIEKRKKRIKRFKTVPYSIEDGDEWISILSSYQGWKTYQRLRKSSIGRSTYNPIIYVFEENDEVKYLMGDFVGEKIIFAYNDYALVEILFSPFRQDEQMARAIQTAEFFRSKLSEFEQAGLEYQKKLNQQQNKEK</sequence>
<dbReference type="AlphaFoldDB" id="L8XTH8"/>
<dbReference type="PATRIC" id="fig|1261130.3.peg.1907"/>
<dbReference type="EMBL" id="AOBV01000018">
    <property type="protein sequence ID" value="ELV07212.1"/>
    <property type="molecule type" value="Genomic_DNA"/>
</dbReference>
<proteinExistence type="predicted"/>
<dbReference type="Proteomes" id="UP000011617">
    <property type="component" value="Unassembled WGS sequence"/>
</dbReference>
<dbReference type="HOGENOM" id="CLU_1119811_0_0_6"/>
<dbReference type="PROSITE" id="PS51257">
    <property type="entry name" value="PROKAR_LIPOPROTEIN"/>
    <property type="match status" value="1"/>
</dbReference>
<evidence type="ECO:0008006" key="3">
    <source>
        <dbReference type="Google" id="ProtNLM"/>
    </source>
</evidence>
<dbReference type="RefSeq" id="WP_008316930.1">
    <property type="nucleotide sequence ID" value="NZ_KB372788.1"/>
</dbReference>
<gene>
    <name evidence="1" type="ORF">F387_02031</name>
</gene>
<comment type="caution">
    <text evidence="1">The sequence shown here is derived from an EMBL/GenBank/DDBJ whole genome shotgun (WGS) entry which is preliminary data.</text>
</comment>